<organism evidence="1 2">
    <name type="scientific">Nitrospira tepida</name>
    <dbReference type="NCBI Taxonomy" id="2973512"/>
    <lineage>
        <taxon>Bacteria</taxon>
        <taxon>Pseudomonadati</taxon>
        <taxon>Nitrospirota</taxon>
        <taxon>Nitrospiria</taxon>
        <taxon>Nitrospirales</taxon>
        <taxon>Nitrospiraceae</taxon>
        <taxon>Nitrospira</taxon>
    </lineage>
</organism>
<proteinExistence type="predicted"/>
<gene>
    <name evidence="1" type="ORF">DNFV4_03116</name>
</gene>
<protein>
    <submittedName>
        <fullName evidence="1">Uncharacterized protein</fullName>
    </submittedName>
</protein>
<reference evidence="1" key="1">
    <citation type="submission" date="2022-10" db="EMBL/GenBank/DDBJ databases">
        <authorList>
            <person name="Koch H."/>
        </authorList>
    </citation>
    <scope>NUCLEOTIDE SEQUENCE</scope>
    <source>
        <strain evidence="1">DNF</strain>
    </source>
</reference>
<dbReference type="EMBL" id="OX365700">
    <property type="protein sequence ID" value="CAI4032686.1"/>
    <property type="molecule type" value="Genomic_DNA"/>
</dbReference>
<sequence length="239" mass="26657">MFFSPTRKHSLVSLLGTVVQSLSLLKPIVALLVAVLLMSSLGCVGIVNSSRSVPHVSAQGKSTGVLSCSLKLNVIPLNAEVFGMMGLILPIIPIWHNHAQDHFWVLLTLNSTDGAIRFDPKDIVLVTEEDRHLVAVSMSGPHPVQKGRHTSLEALLDMKNPSYIVDSLIISEEVLVGLMFQTPTLPPDRQFKVIIDRTQRHDCAHDPILISFERRQSREFYFSILDPVTIRKEWVIENP</sequence>
<dbReference type="Proteomes" id="UP001179121">
    <property type="component" value="Chromosome"/>
</dbReference>
<evidence type="ECO:0000313" key="2">
    <source>
        <dbReference type="Proteomes" id="UP001179121"/>
    </source>
</evidence>
<name>A0AA86T6S5_9BACT</name>
<dbReference type="AlphaFoldDB" id="A0AA86T6S5"/>
<evidence type="ECO:0000313" key="1">
    <source>
        <dbReference type="EMBL" id="CAI4032686.1"/>
    </source>
</evidence>
<dbReference type="KEGG" id="nti:DNFV4_03116"/>
<accession>A0AA86T6S5</accession>
<keyword evidence="2" id="KW-1185">Reference proteome</keyword>